<keyword evidence="4 5" id="KW-0472">Membrane</keyword>
<evidence type="ECO:0000259" key="6">
    <source>
        <dbReference type="PROSITE" id="PS50850"/>
    </source>
</evidence>
<protein>
    <submittedName>
        <fullName evidence="7">MFS transporter</fullName>
    </submittedName>
</protein>
<evidence type="ECO:0000313" key="7">
    <source>
        <dbReference type="EMBL" id="BCJ33223.1"/>
    </source>
</evidence>
<evidence type="ECO:0000313" key="8">
    <source>
        <dbReference type="Proteomes" id="UP000611640"/>
    </source>
</evidence>
<feature type="transmembrane region" description="Helical" evidence="5">
    <location>
        <begin position="377"/>
        <end position="394"/>
    </location>
</feature>
<evidence type="ECO:0000256" key="1">
    <source>
        <dbReference type="ARBA" id="ARBA00004651"/>
    </source>
</evidence>
<dbReference type="GO" id="GO:0022857">
    <property type="term" value="F:transmembrane transporter activity"/>
    <property type="evidence" value="ECO:0007669"/>
    <property type="project" value="InterPro"/>
</dbReference>
<feature type="transmembrane region" description="Helical" evidence="5">
    <location>
        <begin position="252"/>
        <end position="273"/>
    </location>
</feature>
<feature type="transmembrane region" description="Helical" evidence="5">
    <location>
        <begin position="47"/>
        <end position="67"/>
    </location>
</feature>
<feature type="transmembrane region" description="Helical" evidence="5">
    <location>
        <begin position="105"/>
        <end position="127"/>
    </location>
</feature>
<accession>A0A7R7DKF9</accession>
<reference evidence="7 8" key="1">
    <citation type="submission" date="2020-08" db="EMBL/GenBank/DDBJ databases">
        <title>Whole genome shotgun sequence of Actinocatenispora thailandica NBRC 105041.</title>
        <authorList>
            <person name="Komaki H."/>
            <person name="Tamura T."/>
        </authorList>
    </citation>
    <scope>NUCLEOTIDE SEQUENCE [LARGE SCALE GENOMIC DNA]</scope>
    <source>
        <strain evidence="7 8">NBRC 105041</strain>
    </source>
</reference>
<dbReference type="Proteomes" id="UP000611640">
    <property type="component" value="Chromosome"/>
</dbReference>
<dbReference type="EMBL" id="AP023355">
    <property type="protein sequence ID" value="BCJ33223.1"/>
    <property type="molecule type" value="Genomic_DNA"/>
</dbReference>
<keyword evidence="2 5" id="KW-0812">Transmembrane</keyword>
<dbReference type="InterPro" id="IPR011701">
    <property type="entry name" value="MFS"/>
</dbReference>
<dbReference type="InterPro" id="IPR036259">
    <property type="entry name" value="MFS_trans_sf"/>
</dbReference>
<feature type="transmembrane region" description="Helical" evidence="5">
    <location>
        <begin position="170"/>
        <end position="194"/>
    </location>
</feature>
<gene>
    <name evidence="7" type="ORF">Athai_07260</name>
</gene>
<feature type="domain" description="Major facilitator superfamily (MFS) profile" evidence="6">
    <location>
        <begin position="14"/>
        <end position="398"/>
    </location>
</feature>
<name>A0A7R7DKF9_9ACTN</name>
<feature type="transmembrane region" description="Helical" evidence="5">
    <location>
        <begin position="139"/>
        <end position="158"/>
    </location>
</feature>
<dbReference type="AlphaFoldDB" id="A0A7R7DKF9"/>
<evidence type="ECO:0000256" key="5">
    <source>
        <dbReference type="SAM" id="Phobius"/>
    </source>
</evidence>
<sequence>MANYPETPPGRRRTMGALFLGAASVNAAMVLAGTAATLVVADRLGTGWGGLGSTAGVAGTAAGVLLLSRVMARWSRRTGLGAGALTGTAGAAVATAGAAAGSVPVLLAGMLLLGVGNAAAQLARYAAAGLFEARRRGTALGAVVWAGTVGAVGGPLLLGPSTRAAGASGWAPLTGAFALALGCFGVAVVAFLLVARRPAATPDEPVPAAGPLRTVLVRPDVRLALAAMLTAQVVMTAVMTAAPLSMHRHGQSMGVVGLVVSAHTLGMFAFAPVSGRLADRFGGRTVVAAGLATLALATVLVTGTAGSTGPGLPVALFVLGYGWNLAFVGASALLVHGLPAAVESRVQGLVESWSWAGGGAATLGSTAVLGAAGYPPLALGAGALLAVPAALLLARRPRRPIGEPRPNRSELAERAR</sequence>
<keyword evidence="3 5" id="KW-1133">Transmembrane helix</keyword>
<feature type="transmembrane region" description="Helical" evidence="5">
    <location>
        <begin position="318"/>
        <end position="341"/>
    </location>
</feature>
<feature type="transmembrane region" description="Helical" evidence="5">
    <location>
        <begin position="353"/>
        <end position="371"/>
    </location>
</feature>
<dbReference type="SUPFAM" id="SSF103473">
    <property type="entry name" value="MFS general substrate transporter"/>
    <property type="match status" value="1"/>
</dbReference>
<dbReference type="GO" id="GO:0005886">
    <property type="term" value="C:plasma membrane"/>
    <property type="evidence" value="ECO:0007669"/>
    <property type="project" value="UniProtKB-SubCell"/>
</dbReference>
<comment type="subcellular location">
    <subcellularLocation>
        <location evidence="1">Cell membrane</location>
        <topology evidence="1">Multi-pass membrane protein</topology>
    </subcellularLocation>
</comment>
<evidence type="ECO:0000256" key="3">
    <source>
        <dbReference type="ARBA" id="ARBA00022989"/>
    </source>
</evidence>
<dbReference type="InterPro" id="IPR020846">
    <property type="entry name" value="MFS_dom"/>
</dbReference>
<feature type="transmembrane region" description="Helical" evidence="5">
    <location>
        <begin position="223"/>
        <end position="246"/>
    </location>
</feature>
<evidence type="ECO:0000256" key="4">
    <source>
        <dbReference type="ARBA" id="ARBA00023136"/>
    </source>
</evidence>
<feature type="transmembrane region" description="Helical" evidence="5">
    <location>
        <begin position="285"/>
        <end position="306"/>
    </location>
</feature>
<dbReference type="PROSITE" id="PS50850">
    <property type="entry name" value="MFS"/>
    <property type="match status" value="1"/>
</dbReference>
<dbReference type="KEGG" id="atl:Athai_07260"/>
<organism evidence="7 8">
    <name type="scientific">Actinocatenispora thailandica</name>
    <dbReference type="NCBI Taxonomy" id="227318"/>
    <lineage>
        <taxon>Bacteria</taxon>
        <taxon>Bacillati</taxon>
        <taxon>Actinomycetota</taxon>
        <taxon>Actinomycetes</taxon>
        <taxon>Micromonosporales</taxon>
        <taxon>Micromonosporaceae</taxon>
        <taxon>Actinocatenispora</taxon>
    </lineage>
</organism>
<feature type="transmembrane region" description="Helical" evidence="5">
    <location>
        <begin position="17"/>
        <end position="41"/>
    </location>
</feature>
<dbReference type="Pfam" id="PF07690">
    <property type="entry name" value="MFS_1"/>
    <property type="match status" value="1"/>
</dbReference>
<dbReference type="RefSeq" id="WP_203960149.1">
    <property type="nucleotide sequence ID" value="NZ_AP023355.1"/>
</dbReference>
<proteinExistence type="predicted"/>
<dbReference type="Gene3D" id="1.20.1250.20">
    <property type="entry name" value="MFS general substrate transporter like domains"/>
    <property type="match status" value="2"/>
</dbReference>
<evidence type="ECO:0000256" key="2">
    <source>
        <dbReference type="ARBA" id="ARBA00022692"/>
    </source>
</evidence>
<dbReference type="PANTHER" id="PTHR23534:SF1">
    <property type="entry name" value="MAJOR FACILITATOR SUPERFAMILY PROTEIN"/>
    <property type="match status" value="1"/>
</dbReference>
<feature type="transmembrane region" description="Helical" evidence="5">
    <location>
        <begin position="79"/>
        <end position="99"/>
    </location>
</feature>
<dbReference type="PANTHER" id="PTHR23534">
    <property type="entry name" value="MFS PERMEASE"/>
    <property type="match status" value="1"/>
</dbReference>
<keyword evidence="8" id="KW-1185">Reference proteome</keyword>